<comment type="caution">
    <text evidence="2">The sequence shown here is derived from an EMBL/GenBank/DDBJ whole genome shotgun (WGS) entry which is preliminary data.</text>
</comment>
<keyword evidence="1" id="KW-0812">Transmembrane</keyword>
<dbReference type="Proteomes" id="UP001595818">
    <property type="component" value="Unassembled WGS sequence"/>
</dbReference>
<feature type="transmembrane region" description="Helical" evidence="1">
    <location>
        <begin position="12"/>
        <end position="29"/>
    </location>
</feature>
<protein>
    <submittedName>
        <fullName evidence="2">DUF4230 domain-containing protein</fullName>
    </submittedName>
</protein>
<evidence type="ECO:0000313" key="2">
    <source>
        <dbReference type="EMBL" id="MFC4871903.1"/>
    </source>
</evidence>
<dbReference type="EMBL" id="JBHSJJ010000004">
    <property type="protein sequence ID" value="MFC4871903.1"/>
    <property type="molecule type" value="Genomic_DNA"/>
</dbReference>
<organism evidence="2 3">
    <name type="scientific">Negadavirga shengliensis</name>
    <dbReference type="NCBI Taxonomy" id="1389218"/>
    <lineage>
        <taxon>Bacteria</taxon>
        <taxon>Pseudomonadati</taxon>
        <taxon>Bacteroidota</taxon>
        <taxon>Cytophagia</taxon>
        <taxon>Cytophagales</taxon>
        <taxon>Cyclobacteriaceae</taxon>
        <taxon>Negadavirga</taxon>
    </lineage>
</organism>
<keyword evidence="1" id="KW-0472">Membrane</keyword>
<evidence type="ECO:0000313" key="3">
    <source>
        <dbReference type="Proteomes" id="UP001595818"/>
    </source>
</evidence>
<reference evidence="3" key="1">
    <citation type="journal article" date="2019" name="Int. J. Syst. Evol. Microbiol.">
        <title>The Global Catalogue of Microorganisms (GCM) 10K type strain sequencing project: providing services to taxonomists for standard genome sequencing and annotation.</title>
        <authorList>
            <consortium name="The Broad Institute Genomics Platform"/>
            <consortium name="The Broad Institute Genome Sequencing Center for Infectious Disease"/>
            <person name="Wu L."/>
            <person name="Ma J."/>
        </authorList>
    </citation>
    <scope>NUCLEOTIDE SEQUENCE [LARGE SCALE GENOMIC DNA]</scope>
    <source>
        <strain evidence="3">CGMCC 4.7466</strain>
    </source>
</reference>
<sequence>MIRGLLSNFRFLLEVLLVIGLVVLIYIWNPMGIFGGKLRLQPTANLMHQVQSMAELVTAEYYGEVIVSIDEARLNFLDVENISNQAEITYSAIITSLDMLRDFEEQPLEIREAAYRDGPGVSRWRRIIRQPVRAGTLQEKMEYLGLNEEMEILPLYDEVIHFLYHRQRGIDDPERASLSLKQKNETLWRIYQQPEPVLWNNDRFTDFYYQRKVALTPKNETRKRLAMVGRGTVKAGFDLSGLDKSTFYINEEAGELHFFGIHPIILNADINPWFIPEKGIPGFEILDYNGKVDFRDSKKVKEYAVEKLRINAETAGILKNAEVSGTETFKNLFSLITGKTINKVIFHDDQINQLTQNMMEDGLISYPEAIHFERLVHAEFRAIDSLRAERTHSFKNQQLALQKEVILGEITQKMTSLPFEDMPGKFGLFSRCLYEVSLDSIIDEKEKETVLQQRAQLKSGEIHKNPENTIWWQDSLLLFQQFNLAIGYLLDQRVEEGELETIVLPKSSIDDAYMTGNRIKSMLDLGDSVRIDKWQIINSGFIKSQLFPFQYNPPVWQGMVADKNLRKKTASLDTVSNISIGENTPWVFERNLSPSLYQLNVKTDSLLNPYILEMAKESPLVWTVENEQALLFQAVHPDETEVLHQPLTDYQCQELGEYLQHLSQTHQLSVQQTPWTRAASWWSEKWKNKNTLWPR</sequence>
<dbReference type="RefSeq" id="WP_377063808.1">
    <property type="nucleotide sequence ID" value="NZ_JBHSJJ010000004.1"/>
</dbReference>
<proteinExistence type="predicted"/>
<keyword evidence="3" id="KW-1185">Reference proteome</keyword>
<evidence type="ECO:0000256" key="1">
    <source>
        <dbReference type="SAM" id="Phobius"/>
    </source>
</evidence>
<accession>A0ABV9SZW4</accession>
<gene>
    <name evidence="2" type="ORF">ACFPFU_09410</name>
</gene>
<name>A0ABV9SZW4_9BACT</name>
<keyword evidence="1" id="KW-1133">Transmembrane helix</keyword>